<dbReference type="RefSeq" id="WP_090757213.1">
    <property type="nucleotide sequence ID" value="NZ_FNGE01000022.1"/>
</dbReference>
<keyword evidence="1" id="KW-0456">Lyase</keyword>
<gene>
    <name evidence="1" type="ORF">SAMN04487971_12218</name>
</gene>
<dbReference type="AlphaFoldDB" id="A0A1G9MPM0"/>
<reference evidence="2" key="1">
    <citation type="submission" date="2016-10" db="EMBL/GenBank/DDBJ databases">
        <authorList>
            <person name="Varghese N."/>
            <person name="Submissions S."/>
        </authorList>
    </citation>
    <scope>NUCLEOTIDE SEQUENCE [LARGE SCALE GENOMIC DNA]</scope>
    <source>
        <strain evidence="2">CGMCC 1.7655</strain>
    </source>
</reference>
<name>A0A1G9MPM0_9RHOB</name>
<dbReference type="Gene3D" id="2.60.120.10">
    <property type="entry name" value="Jelly Rolls"/>
    <property type="match status" value="1"/>
</dbReference>
<dbReference type="GO" id="GO:0047869">
    <property type="term" value="F:dimethylpropiothetin dethiomethylase activity"/>
    <property type="evidence" value="ECO:0007669"/>
    <property type="project" value="InterPro"/>
</dbReference>
<protein>
    <submittedName>
        <fullName evidence="1">Dimethlysulfonioproprionate lyase</fullName>
    </submittedName>
</protein>
<organism evidence="1 2">
    <name type="scientific">Paracoccus chinensis</name>
    <dbReference type="NCBI Taxonomy" id="525640"/>
    <lineage>
        <taxon>Bacteria</taxon>
        <taxon>Pseudomonadati</taxon>
        <taxon>Pseudomonadota</taxon>
        <taxon>Alphaproteobacteria</taxon>
        <taxon>Rhodobacterales</taxon>
        <taxon>Paracoccaceae</taxon>
        <taxon>Paracoccus</taxon>
    </lineage>
</organism>
<dbReference type="STRING" id="525640.SAMN04487971_12218"/>
<evidence type="ECO:0000313" key="1">
    <source>
        <dbReference type="EMBL" id="SDL75595.1"/>
    </source>
</evidence>
<dbReference type="InterPro" id="IPR031723">
    <property type="entry name" value="DMSP_lyase"/>
</dbReference>
<dbReference type="SUPFAM" id="SSF51182">
    <property type="entry name" value="RmlC-like cupins"/>
    <property type="match status" value="1"/>
</dbReference>
<proteinExistence type="predicted"/>
<dbReference type="InterPro" id="IPR014710">
    <property type="entry name" value="RmlC-like_jellyroll"/>
</dbReference>
<evidence type="ECO:0000313" key="2">
    <source>
        <dbReference type="Proteomes" id="UP000199555"/>
    </source>
</evidence>
<dbReference type="InterPro" id="IPR011051">
    <property type="entry name" value="RmlC_Cupin_sf"/>
</dbReference>
<dbReference type="Proteomes" id="UP000199555">
    <property type="component" value="Unassembled WGS sequence"/>
</dbReference>
<dbReference type="Pfam" id="PF16867">
    <property type="entry name" value="DMSP_lyase"/>
    <property type="match status" value="1"/>
</dbReference>
<keyword evidence="2" id="KW-1185">Reference proteome</keyword>
<sequence length="202" mass="22087">MTNTRSPELQRLLDVTLEVLTRRAPGEEARASLRRIAAAAGRVEPQREAPGSRQPVCEHLGLMLDSLSAHPDLGPLAQAFRAVEPALDWRPRGTNETASANFPTSHANAVFVGPGGIERRNDIWIGVSLLAPHVRYPDHDHAPEETYLVLSNGEFRQEDGDWFSPGVGGSFYNTPGIQHAMRSGDTPLLALWALWNDRAVAA</sequence>
<accession>A0A1G9MPM0</accession>
<dbReference type="OrthoDB" id="9083851at2"/>
<dbReference type="EMBL" id="FNGE01000022">
    <property type="protein sequence ID" value="SDL75595.1"/>
    <property type="molecule type" value="Genomic_DNA"/>
</dbReference>